<gene>
    <name evidence="1" type="ORF">F2Q69_00034920</name>
</gene>
<comment type="caution">
    <text evidence="1">The sequence shown here is derived from an EMBL/GenBank/DDBJ whole genome shotgun (WGS) entry which is preliminary data.</text>
</comment>
<proteinExistence type="predicted"/>
<dbReference type="Proteomes" id="UP000712600">
    <property type="component" value="Unassembled WGS sequence"/>
</dbReference>
<dbReference type="AlphaFoldDB" id="A0A8S9SRP2"/>
<accession>A0A8S9SRP2</accession>
<protein>
    <submittedName>
        <fullName evidence="1">Uncharacterized protein</fullName>
    </submittedName>
</protein>
<organism evidence="1 2">
    <name type="scientific">Brassica cretica</name>
    <name type="common">Mustard</name>
    <dbReference type="NCBI Taxonomy" id="69181"/>
    <lineage>
        <taxon>Eukaryota</taxon>
        <taxon>Viridiplantae</taxon>
        <taxon>Streptophyta</taxon>
        <taxon>Embryophyta</taxon>
        <taxon>Tracheophyta</taxon>
        <taxon>Spermatophyta</taxon>
        <taxon>Magnoliopsida</taxon>
        <taxon>eudicotyledons</taxon>
        <taxon>Gunneridae</taxon>
        <taxon>Pentapetalae</taxon>
        <taxon>rosids</taxon>
        <taxon>malvids</taxon>
        <taxon>Brassicales</taxon>
        <taxon>Brassicaceae</taxon>
        <taxon>Brassiceae</taxon>
        <taxon>Brassica</taxon>
    </lineage>
</organism>
<reference evidence="1" key="1">
    <citation type="submission" date="2019-12" db="EMBL/GenBank/DDBJ databases">
        <title>Genome sequencing and annotation of Brassica cretica.</title>
        <authorList>
            <person name="Studholme D.J."/>
            <person name="Sarris P."/>
        </authorList>
    </citation>
    <scope>NUCLEOTIDE SEQUENCE</scope>
    <source>
        <strain evidence="1">PFS-109/04</strain>
        <tissue evidence="1">Leaf</tissue>
    </source>
</reference>
<sequence length="167" mass="18996">MKKLTGLDRLIWTRTEPPLASGQFFGHHGGVSSRTLTDLNPSGCDEMSWGRGLFIEDSNQSASGWWQPVCRFAWLRTHAWLHLVLHMAGCMSRTHAGRHHSSQMSGCMTRTHARRHSSTYMSISILRLHAQKHLVLGRSTSCIYMSGCMYSFHARRQLELKLSLLDD</sequence>
<evidence type="ECO:0000313" key="2">
    <source>
        <dbReference type="Proteomes" id="UP000712600"/>
    </source>
</evidence>
<evidence type="ECO:0000313" key="1">
    <source>
        <dbReference type="EMBL" id="KAF3603639.1"/>
    </source>
</evidence>
<dbReference type="EMBL" id="QGKX02000004">
    <property type="protein sequence ID" value="KAF3603639.1"/>
    <property type="molecule type" value="Genomic_DNA"/>
</dbReference>
<name>A0A8S9SRP2_BRACR</name>